<dbReference type="RefSeq" id="WP_169497500.1">
    <property type="nucleotide sequence ID" value="NZ_JABBFZ010000004.1"/>
</dbReference>
<proteinExistence type="predicted"/>
<reference evidence="1 2" key="1">
    <citation type="submission" date="2020-04" db="EMBL/GenBank/DDBJ databases">
        <title>Paraburkholderia sp. G-4-1-8 isolated from soil.</title>
        <authorList>
            <person name="Dahal R.H."/>
        </authorList>
    </citation>
    <scope>NUCLEOTIDE SEQUENCE [LARGE SCALE GENOMIC DNA]</scope>
    <source>
        <strain evidence="1 2">G-4-1-8</strain>
    </source>
</reference>
<name>A0A7X9X4G7_9BURK</name>
<gene>
    <name evidence="1" type="ORF">HHL14_10325</name>
</gene>
<dbReference type="Proteomes" id="UP000583127">
    <property type="component" value="Unassembled WGS sequence"/>
</dbReference>
<evidence type="ECO:0000313" key="1">
    <source>
        <dbReference type="EMBL" id="NML31230.1"/>
    </source>
</evidence>
<keyword evidence="2" id="KW-1185">Reference proteome</keyword>
<protein>
    <recommendedName>
        <fullName evidence="3">DNA-binding protein</fullName>
    </recommendedName>
</protein>
<sequence>MRETYSSAALALRDALRHAVERSAASSFGTLHRRVPPESALTGLDGTAQAARIRRQLERLTPLSCALLVVAHAPRTLKCSCGARCCSGGYPNPEWEQAMHGVLVHVTPLLARRAANRKLHRAIIANALTRTKETTVSLAQRCGVHPHTVATHIHIIEGELIGTRQTAGRFDHASESIDALLREAGVVAD</sequence>
<accession>A0A7X9X4G7</accession>
<evidence type="ECO:0000313" key="2">
    <source>
        <dbReference type="Proteomes" id="UP000583127"/>
    </source>
</evidence>
<evidence type="ECO:0008006" key="3">
    <source>
        <dbReference type="Google" id="ProtNLM"/>
    </source>
</evidence>
<dbReference type="AlphaFoldDB" id="A0A7X9X4G7"/>
<comment type="caution">
    <text evidence="1">The sequence shown here is derived from an EMBL/GenBank/DDBJ whole genome shotgun (WGS) entry which is preliminary data.</text>
</comment>
<organism evidence="1 2">
    <name type="scientific">Paraburkholderia antibiotica</name>
    <dbReference type="NCBI Taxonomy" id="2728839"/>
    <lineage>
        <taxon>Bacteria</taxon>
        <taxon>Pseudomonadati</taxon>
        <taxon>Pseudomonadota</taxon>
        <taxon>Betaproteobacteria</taxon>
        <taxon>Burkholderiales</taxon>
        <taxon>Burkholderiaceae</taxon>
        <taxon>Paraburkholderia</taxon>
    </lineage>
</organism>
<dbReference type="EMBL" id="JABBFZ010000004">
    <property type="protein sequence ID" value="NML31230.1"/>
    <property type="molecule type" value="Genomic_DNA"/>
</dbReference>